<keyword evidence="6" id="KW-1185">Reference proteome</keyword>
<dbReference type="InterPro" id="IPR000407">
    <property type="entry name" value="GDA1_CD39_NTPase"/>
</dbReference>
<dbReference type="SMR" id="A2G6D5"/>
<keyword evidence="3" id="KW-0067">ATP-binding</keyword>
<keyword evidence="4" id="KW-1133">Transmembrane helix</keyword>
<feature type="transmembrane region" description="Helical" evidence="4">
    <location>
        <begin position="232"/>
        <end position="251"/>
    </location>
</feature>
<evidence type="ECO:0000256" key="1">
    <source>
        <dbReference type="ARBA" id="ARBA00009283"/>
    </source>
</evidence>
<evidence type="ECO:0000256" key="3">
    <source>
        <dbReference type="PIRSR" id="PIRSR600407-2"/>
    </source>
</evidence>
<reference evidence="5" key="1">
    <citation type="submission" date="2006-10" db="EMBL/GenBank/DDBJ databases">
        <authorList>
            <person name="Amadeo P."/>
            <person name="Zhao Q."/>
            <person name="Wortman J."/>
            <person name="Fraser-Liggett C."/>
            <person name="Carlton J."/>
        </authorList>
    </citation>
    <scope>NUCLEOTIDE SEQUENCE</scope>
    <source>
        <strain evidence="5">G3</strain>
    </source>
</reference>
<sequence>MGGAPFQIAIETPESVKSNSIHRVSVGQKSINLFAHSYLGYGVDEGLRKVSRSISAVLDQSQIQNPCVQNGYHTKIESIDVEGTGNFSSCSRLINAMLLKSVEFNSISVPNLEYIDRFVAMSSIYYTNKFFNLSRSSTLKELKTQALDFCRKDWSLLPDHITNISYSPTYCWKGTYQYNVLSKGYKFKDSNVVIDKENKINGVDLSWTVGSMLSEITEIEIDDQEKLTFKDFFIAALSVAICCILLYIAGFKRFNWLYIRKTRKML</sequence>
<name>A2G6D5_TRIV3</name>
<evidence type="ECO:0000256" key="2">
    <source>
        <dbReference type="ARBA" id="ARBA00022801"/>
    </source>
</evidence>
<dbReference type="STRING" id="5722.A2G6D5"/>
<dbReference type="KEGG" id="tva:4744932"/>
<dbReference type="VEuPathDB" id="TrichDB:TVAG_095420"/>
<evidence type="ECO:0000313" key="6">
    <source>
        <dbReference type="Proteomes" id="UP000001542"/>
    </source>
</evidence>
<dbReference type="OrthoDB" id="6372431at2759"/>
<comment type="similarity">
    <text evidence="1">Belongs to the GDA1/CD39 NTPase family.</text>
</comment>
<keyword evidence="2" id="KW-0378">Hydrolase</keyword>
<evidence type="ECO:0000313" key="5">
    <source>
        <dbReference type="EMBL" id="EAX87283.1"/>
    </source>
</evidence>
<dbReference type="CDD" id="cd24003">
    <property type="entry name" value="ASKHA_NBD_GDA1_CD39_NTPase"/>
    <property type="match status" value="1"/>
</dbReference>
<dbReference type="FunCoup" id="A2G6D5">
    <property type="interactions" value="207"/>
</dbReference>
<keyword evidence="4" id="KW-0472">Membrane</keyword>
<dbReference type="Pfam" id="PF01150">
    <property type="entry name" value="GDA1_CD39"/>
    <property type="match status" value="1"/>
</dbReference>
<dbReference type="AlphaFoldDB" id="A2G6D5"/>
<dbReference type="eggNOG" id="KOG1386">
    <property type="taxonomic scope" value="Eukaryota"/>
</dbReference>
<dbReference type="GO" id="GO:0016787">
    <property type="term" value="F:hydrolase activity"/>
    <property type="evidence" value="ECO:0007669"/>
    <property type="project" value="UniProtKB-KW"/>
</dbReference>
<evidence type="ECO:0000256" key="4">
    <source>
        <dbReference type="SAM" id="Phobius"/>
    </source>
</evidence>
<dbReference type="Proteomes" id="UP000001542">
    <property type="component" value="Unassembled WGS sequence"/>
</dbReference>
<dbReference type="EMBL" id="DS114478">
    <property type="protein sequence ID" value="EAX87283.1"/>
    <property type="molecule type" value="Genomic_DNA"/>
</dbReference>
<dbReference type="PANTHER" id="PTHR11782">
    <property type="entry name" value="ADENOSINE/GUANOSINE DIPHOSPHATASE"/>
    <property type="match status" value="1"/>
</dbReference>
<accession>A2G6D5</accession>
<dbReference type="InParanoid" id="A2G6D5"/>
<keyword evidence="4" id="KW-0812">Transmembrane</keyword>
<dbReference type="Gene3D" id="3.30.420.150">
    <property type="entry name" value="Exopolyphosphatase. Domain 2"/>
    <property type="match status" value="1"/>
</dbReference>
<keyword evidence="3" id="KW-0547">Nucleotide-binding</keyword>
<gene>
    <name evidence="5" type="ORF">TVAG_095420</name>
</gene>
<dbReference type="PANTHER" id="PTHR11782:SF83">
    <property type="entry name" value="GUANOSINE-DIPHOSPHATASE"/>
    <property type="match status" value="1"/>
</dbReference>
<reference evidence="5" key="2">
    <citation type="journal article" date="2007" name="Science">
        <title>Draft genome sequence of the sexually transmitted pathogen Trichomonas vaginalis.</title>
        <authorList>
            <person name="Carlton J.M."/>
            <person name="Hirt R.P."/>
            <person name="Silva J.C."/>
            <person name="Delcher A.L."/>
            <person name="Schatz M."/>
            <person name="Zhao Q."/>
            <person name="Wortman J.R."/>
            <person name="Bidwell S.L."/>
            <person name="Alsmark U.C.M."/>
            <person name="Besteiro S."/>
            <person name="Sicheritz-Ponten T."/>
            <person name="Noel C.J."/>
            <person name="Dacks J.B."/>
            <person name="Foster P.G."/>
            <person name="Simillion C."/>
            <person name="Van de Peer Y."/>
            <person name="Miranda-Saavedra D."/>
            <person name="Barton G.J."/>
            <person name="Westrop G.D."/>
            <person name="Mueller S."/>
            <person name="Dessi D."/>
            <person name="Fiori P.L."/>
            <person name="Ren Q."/>
            <person name="Paulsen I."/>
            <person name="Zhang H."/>
            <person name="Bastida-Corcuera F.D."/>
            <person name="Simoes-Barbosa A."/>
            <person name="Brown M.T."/>
            <person name="Hayes R.D."/>
            <person name="Mukherjee M."/>
            <person name="Okumura C.Y."/>
            <person name="Schneider R."/>
            <person name="Smith A.J."/>
            <person name="Vanacova S."/>
            <person name="Villalvazo M."/>
            <person name="Haas B.J."/>
            <person name="Pertea M."/>
            <person name="Feldblyum T.V."/>
            <person name="Utterback T.R."/>
            <person name="Shu C.L."/>
            <person name="Osoegawa K."/>
            <person name="de Jong P.J."/>
            <person name="Hrdy I."/>
            <person name="Horvathova L."/>
            <person name="Zubacova Z."/>
            <person name="Dolezal P."/>
            <person name="Malik S.B."/>
            <person name="Logsdon J.M. Jr."/>
            <person name="Henze K."/>
            <person name="Gupta A."/>
            <person name="Wang C.C."/>
            <person name="Dunne R.L."/>
            <person name="Upcroft J.A."/>
            <person name="Upcroft P."/>
            <person name="White O."/>
            <person name="Salzberg S.L."/>
            <person name="Tang P."/>
            <person name="Chiu C.-H."/>
            <person name="Lee Y.-S."/>
            <person name="Embley T.M."/>
            <person name="Coombs G.H."/>
            <person name="Mottram J.C."/>
            <person name="Tachezy J."/>
            <person name="Fraser-Liggett C.M."/>
            <person name="Johnson P.J."/>
        </authorList>
    </citation>
    <scope>NUCLEOTIDE SEQUENCE [LARGE SCALE GENOMIC DNA]</scope>
    <source>
        <strain evidence="5">G3</strain>
    </source>
</reference>
<dbReference type="GO" id="GO:0005524">
    <property type="term" value="F:ATP binding"/>
    <property type="evidence" value="ECO:0007669"/>
    <property type="project" value="UniProtKB-KW"/>
</dbReference>
<organism evidence="5 6">
    <name type="scientific">Trichomonas vaginalis (strain ATCC PRA-98 / G3)</name>
    <dbReference type="NCBI Taxonomy" id="412133"/>
    <lineage>
        <taxon>Eukaryota</taxon>
        <taxon>Metamonada</taxon>
        <taxon>Parabasalia</taxon>
        <taxon>Trichomonadida</taxon>
        <taxon>Trichomonadidae</taxon>
        <taxon>Trichomonas</taxon>
    </lineage>
</organism>
<proteinExistence type="inferred from homology"/>
<dbReference type="RefSeq" id="XP_001300213.1">
    <property type="nucleotide sequence ID" value="XM_001300212.1"/>
</dbReference>
<feature type="binding site" evidence="3">
    <location>
        <begin position="3"/>
        <end position="7"/>
    </location>
    <ligand>
        <name>ATP</name>
        <dbReference type="ChEBI" id="CHEBI:30616"/>
    </ligand>
</feature>
<dbReference type="VEuPathDB" id="TrichDB:TVAGG3_0318340"/>
<protein>
    <submittedName>
        <fullName evidence="5">Uncharacterized protein</fullName>
    </submittedName>
</protein>